<accession>A0A2W4R030</accession>
<keyword evidence="1" id="KW-0472">Membrane</keyword>
<proteinExistence type="predicted"/>
<gene>
    <name evidence="2" type="ORF">DM484_16420</name>
</gene>
<evidence type="ECO:0000256" key="1">
    <source>
        <dbReference type="SAM" id="Phobius"/>
    </source>
</evidence>
<keyword evidence="1" id="KW-1133">Transmembrane helix</keyword>
<feature type="transmembrane region" description="Helical" evidence="1">
    <location>
        <begin position="70"/>
        <end position="89"/>
    </location>
</feature>
<protein>
    <submittedName>
        <fullName evidence="2">Uncharacterized protein</fullName>
    </submittedName>
</protein>
<dbReference type="AlphaFoldDB" id="A0A2W4R030"/>
<comment type="caution">
    <text evidence="2">The sequence shown here is derived from an EMBL/GenBank/DDBJ whole genome shotgun (WGS) entry which is preliminary data.</text>
</comment>
<organism evidence="2 3">
    <name type="scientific">Candidatus Methylumidiphilus alinenensis</name>
    <dbReference type="NCBI Taxonomy" id="2202197"/>
    <lineage>
        <taxon>Bacteria</taxon>
        <taxon>Pseudomonadati</taxon>
        <taxon>Pseudomonadota</taxon>
        <taxon>Gammaproteobacteria</taxon>
        <taxon>Methylococcales</taxon>
        <taxon>Candidatus Methylumidiphilus</taxon>
    </lineage>
</organism>
<keyword evidence="1" id="KW-0812">Transmembrane</keyword>
<reference evidence="2 3" key="1">
    <citation type="journal article" date="2018" name="Aquat. Microb. Ecol.">
        <title>Gammaproteobacterial methanotrophs dominate.</title>
        <authorList>
            <person name="Rissanen A.J."/>
            <person name="Saarenheimo J."/>
            <person name="Tiirola M."/>
            <person name="Peura S."/>
            <person name="Aalto S.L."/>
            <person name="Karvinen A."/>
            <person name="Nykanen H."/>
        </authorList>
    </citation>
    <scope>NUCLEOTIDE SEQUENCE [LARGE SCALE GENOMIC DNA]</scope>
    <source>
        <strain evidence="2">AMbin10</strain>
    </source>
</reference>
<evidence type="ECO:0000313" key="2">
    <source>
        <dbReference type="EMBL" id="PZN76536.1"/>
    </source>
</evidence>
<dbReference type="EMBL" id="QJPH01000358">
    <property type="protein sequence ID" value="PZN76536.1"/>
    <property type="molecule type" value="Genomic_DNA"/>
</dbReference>
<evidence type="ECO:0000313" key="3">
    <source>
        <dbReference type="Proteomes" id="UP000249396"/>
    </source>
</evidence>
<feature type="transmembrane region" description="Helical" evidence="1">
    <location>
        <begin position="12"/>
        <end position="30"/>
    </location>
</feature>
<sequence>MIEPVALKDFFITFFSAALVILGGAGYAGLYAWAKLRGNPRLLLWAYACYAVLAGATFLLARATHLNGQWQILVGLMLTGYLLAPLGIWKLCVASHGN</sequence>
<name>A0A2W4R030_9GAMM</name>
<feature type="transmembrane region" description="Helical" evidence="1">
    <location>
        <begin position="42"/>
        <end position="64"/>
    </location>
</feature>
<dbReference type="Proteomes" id="UP000249396">
    <property type="component" value="Unassembled WGS sequence"/>
</dbReference>